<evidence type="ECO:0000256" key="1">
    <source>
        <dbReference type="SAM" id="MobiDB-lite"/>
    </source>
</evidence>
<organism evidence="4 5">
    <name type="scientific">Marinobacter confluentis</name>
    <dbReference type="NCBI Taxonomy" id="1697557"/>
    <lineage>
        <taxon>Bacteria</taxon>
        <taxon>Pseudomonadati</taxon>
        <taxon>Pseudomonadota</taxon>
        <taxon>Gammaproteobacteria</taxon>
        <taxon>Pseudomonadales</taxon>
        <taxon>Marinobacteraceae</taxon>
        <taxon>Marinobacter</taxon>
    </lineage>
</organism>
<dbReference type="EMBL" id="SRPF01000004">
    <property type="protein sequence ID" value="TGN38711.1"/>
    <property type="molecule type" value="Genomic_DNA"/>
</dbReference>
<evidence type="ECO:0000313" key="4">
    <source>
        <dbReference type="EMBL" id="TGN38711.1"/>
    </source>
</evidence>
<dbReference type="PANTHER" id="PTHR35535">
    <property type="entry name" value="HEAT SHOCK PROTEIN HSLJ"/>
    <property type="match status" value="1"/>
</dbReference>
<reference evidence="4 5" key="1">
    <citation type="submission" date="2019-04" db="EMBL/GenBank/DDBJ databases">
        <authorList>
            <person name="Park S."/>
            <person name="Yoon J.-H."/>
        </authorList>
    </citation>
    <scope>NUCLEOTIDE SEQUENCE [LARGE SCALE GENOMIC DNA]</scope>
    <source>
        <strain evidence="4 5">HJM-18</strain>
    </source>
</reference>
<keyword evidence="2" id="KW-0732">Signal</keyword>
<evidence type="ECO:0000256" key="2">
    <source>
        <dbReference type="SAM" id="SignalP"/>
    </source>
</evidence>
<dbReference type="PANTHER" id="PTHR35535:SF2">
    <property type="entry name" value="DUF306 DOMAIN-CONTAINING PROTEIN"/>
    <property type="match status" value="1"/>
</dbReference>
<dbReference type="AlphaFoldDB" id="A0A4Z1BNT8"/>
<proteinExistence type="predicted"/>
<dbReference type="OrthoDB" id="5348860at2"/>
<feature type="chain" id="PRO_5021297218" evidence="2">
    <location>
        <begin position="22"/>
        <end position="243"/>
    </location>
</feature>
<dbReference type="Pfam" id="PF03724">
    <property type="entry name" value="META"/>
    <property type="match status" value="1"/>
</dbReference>
<gene>
    <name evidence="4" type="ORF">E5Q11_13290</name>
</gene>
<evidence type="ECO:0000259" key="3">
    <source>
        <dbReference type="Pfam" id="PF03724"/>
    </source>
</evidence>
<accession>A0A4Z1BNT8</accession>
<feature type="domain" description="DUF306" evidence="3">
    <location>
        <begin position="138"/>
        <end position="239"/>
    </location>
</feature>
<evidence type="ECO:0000313" key="5">
    <source>
        <dbReference type="Proteomes" id="UP000298325"/>
    </source>
</evidence>
<dbReference type="InterPro" id="IPR038670">
    <property type="entry name" value="HslJ-like_sf"/>
</dbReference>
<dbReference type="Proteomes" id="UP000298325">
    <property type="component" value="Unassembled WGS sequence"/>
</dbReference>
<keyword evidence="5" id="KW-1185">Reference proteome</keyword>
<dbReference type="InterPro" id="IPR005184">
    <property type="entry name" value="DUF306_Meta_HslJ"/>
</dbReference>
<dbReference type="Gene3D" id="2.40.128.270">
    <property type="match status" value="1"/>
</dbReference>
<protein>
    <submittedName>
        <fullName evidence="4">META domain-containing protein</fullName>
    </submittedName>
</protein>
<feature type="signal peptide" evidence="2">
    <location>
        <begin position="1"/>
        <end position="21"/>
    </location>
</feature>
<dbReference type="RefSeq" id="WP_135803937.1">
    <property type="nucleotide sequence ID" value="NZ_SRPF01000004.1"/>
</dbReference>
<comment type="caution">
    <text evidence="4">The sequence shown here is derived from an EMBL/GenBank/DDBJ whole genome shotgun (WGS) entry which is preliminary data.</text>
</comment>
<dbReference type="PROSITE" id="PS51257">
    <property type="entry name" value="PROKAR_LIPOPROTEIN"/>
    <property type="match status" value="1"/>
</dbReference>
<dbReference type="InterPro" id="IPR053147">
    <property type="entry name" value="Hsp_HslJ-like"/>
</dbReference>
<name>A0A4Z1BNT8_9GAMM</name>
<sequence length="243" mass="26241">MKGTQLLVFAGAVLLAGLAGCSSSPEKPEPVPDPGPALEKPFTATGNEPFWRVIVEPGQLVLERPGKPTEELRYETVAQSDTGHRFRAARDGLSIELVTAPQLCRDTMTGMPHPRQVRLFINGDRFAGCGGDPEQLILGVEWVVATIGDRGVIDKSRATIEFLPEGRIAGNGSCNQYTGTWSLNGETLEVSRLASTRKACEPALMDQEDRFLRQLEAANAFDISREADLVISAGGEPVIRAAR</sequence>
<feature type="region of interest" description="Disordered" evidence="1">
    <location>
        <begin position="22"/>
        <end position="42"/>
    </location>
</feature>